<dbReference type="Pfam" id="PF01261">
    <property type="entry name" value="AP_endonuc_2"/>
    <property type="match status" value="1"/>
</dbReference>
<dbReference type="PANTHER" id="PTHR12110">
    <property type="entry name" value="HYDROXYPYRUVATE ISOMERASE"/>
    <property type="match status" value="1"/>
</dbReference>
<dbReference type="Proteomes" id="UP000187181">
    <property type="component" value="Unassembled WGS sequence"/>
</dbReference>
<dbReference type="OrthoDB" id="9801960at2"/>
<evidence type="ECO:0000313" key="2">
    <source>
        <dbReference type="EMBL" id="SIT94002.1"/>
    </source>
</evidence>
<sequence length="317" mass="35880">MKKTINSFLLVFLLYLVAVPLAAAFPKNAPKPLKIGYALGLTKVSAEQMKYAKSVGVDYVEISFGGLIDGNRNFKLSDEEMRALMQQAKKAAEDAGIQVWSIHMPFGKRIDLSLTDEAERQQVVALHRKVLEYCQILQPQIILFHPSYYLGLHEREARKSQLIKSATELNKTVRGINATMVIENMLGPELLVDAERERPLCRTVEETMEIMNRLPKNIYAAVDMNHIKNPENLIRALGKRLKSVHIADGTGEKEDHFFPCSGQGKNNWTDILAALHDARYTGPFLFESAFDDARDLKTCYETMYDSFVKEKQLKAAQ</sequence>
<dbReference type="InterPro" id="IPR036237">
    <property type="entry name" value="Xyl_isomerase-like_sf"/>
</dbReference>
<evidence type="ECO:0000313" key="3">
    <source>
        <dbReference type="Proteomes" id="UP000187181"/>
    </source>
</evidence>
<dbReference type="EMBL" id="FTPP01000003">
    <property type="protein sequence ID" value="SIT94002.1"/>
    <property type="molecule type" value="Genomic_DNA"/>
</dbReference>
<dbReference type="SUPFAM" id="SSF51658">
    <property type="entry name" value="Xylose isomerase-like"/>
    <property type="match status" value="1"/>
</dbReference>
<reference evidence="3" key="1">
    <citation type="submission" date="2017-01" db="EMBL/GenBank/DDBJ databases">
        <authorList>
            <person name="Varghese N."/>
            <person name="Submissions S."/>
        </authorList>
    </citation>
    <scope>NUCLEOTIDE SEQUENCE [LARGE SCALE GENOMIC DNA]</scope>
    <source>
        <strain evidence="3">LP100</strain>
    </source>
</reference>
<dbReference type="PANTHER" id="PTHR12110:SF53">
    <property type="entry name" value="BLR5974 PROTEIN"/>
    <property type="match status" value="1"/>
</dbReference>
<dbReference type="AlphaFoldDB" id="A0A1R3XSH1"/>
<name>A0A1R3XSH1_9BACT</name>
<dbReference type="RefSeq" id="WP_139337831.1">
    <property type="nucleotide sequence ID" value="NZ_FTPP01000003.1"/>
</dbReference>
<dbReference type="Gene3D" id="3.20.20.150">
    <property type="entry name" value="Divalent-metal-dependent TIM barrel enzymes"/>
    <property type="match status" value="1"/>
</dbReference>
<keyword evidence="3" id="KW-1185">Reference proteome</keyword>
<dbReference type="STRING" id="1317125.SAMN05444128_3384"/>
<feature type="domain" description="Xylose isomerase-like TIM barrel" evidence="1">
    <location>
        <begin position="50"/>
        <end position="288"/>
    </location>
</feature>
<gene>
    <name evidence="2" type="ORF">SAMN05444128_3384</name>
</gene>
<organism evidence="2 3">
    <name type="scientific">Pontibacter indicus</name>
    <dbReference type="NCBI Taxonomy" id="1317125"/>
    <lineage>
        <taxon>Bacteria</taxon>
        <taxon>Pseudomonadati</taxon>
        <taxon>Bacteroidota</taxon>
        <taxon>Cytophagia</taxon>
        <taxon>Cytophagales</taxon>
        <taxon>Hymenobacteraceae</taxon>
        <taxon>Pontibacter</taxon>
    </lineage>
</organism>
<protein>
    <submittedName>
        <fullName evidence="2">Hexosaminidase</fullName>
    </submittedName>
</protein>
<dbReference type="InterPro" id="IPR013022">
    <property type="entry name" value="Xyl_isomerase-like_TIM-brl"/>
</dbReference>
<dbReference type="InterPro" id="IPR050312">
    <property type="entry name" value="IolE/XylAMocC-like"/>
</dbReference>
<evidence type="ECO:0000259" key="1">
    <source>
        <dbReference type="Pfam" id="PF01261"/>
    </source>
</evidence>
<accession>A0A1R3XSH1</accession>
<proteinExistence type="predicted"/>